<protein>
    <submittedName>
        <fullName evidence="2">Uncharacterized protein</fullName>
    </submittedName>
</protein>
<dbReference type="Proteomes" id="UP000260783">
    <property type="component" value="Unassembled WGS sequence"/>
</dbReference>
<evidence type="ECO:0000256" key="1">
    <source>
        <dbReference type="SAM" id="MobiDB-lite"/>
    </source>
</evidence>
<reference evidence="2 3" key="1">
    <citation type="submission" date="2018-08" db="EMBL/GenBank/DDBJ databases">
        <title>A genome reference for cultivated species of the human gut microbiota.</title>
        <authorList>
            <person name="Zou Y."/>
            <person name="Xue W."/>
            <person name="Luo G."/>
        </authorList>
    </citation>
    <scope>NUCLEOTIDE SEQUENCE [LARGE SCALE GENOMIC DNA]</scope>
    <source>
        <strain evidence="2 3">AF29-11BH</strain>
    </source>
</reference>
<organism evidence="2 3">
    <name type="scientific">Faecalibacterium prausnitzii</name>
    <dbReference type="NCBI Taxonomy" id="853"/>
    <lineage>
        <taxon>Bacteria</taxon>
        <taxon>Bacillati</taxon>
        <taxon>Bacillota</taxon>
        <taxon>Clostridia</taxon>
        <taxon>Eubacteriales</taxon>
        <taxon>Oscillospiraceae</taxon>
        <taxon>Faecalibacterium</taxon>
    </lineage>
</organism>
<evidence type="ECO:0000313" key="2">
    <source>
        <dbReference type="EMBL" id="RGB94346.1"/>
    </source>
</evidence>
<dbReference type="EMBL" id="QVEW01000018">
    <property type="protein sequence ID" value="RGB94346.1"/>
    <property type="molecule type" value="Genomic_DNA"/>
</dbReference>
<proteinExistence type="predicted"/>
<gene>
    <name evidence="2" type="ORF">DWZ04_13735</name>
</gene>
<accession>A0A3E2UDP1</accession>
<dbReference type="AlphaFoldDB" id="A0A3E2UDP1"/>
<comment type="caution">
    <text evidence="2">The sequence shown here is derived from an EMBL/GenBank/DDBJ whole genome shotgun (WGS) entry which is preliminary data.</text>
</comment>
<name>A0A3E2UDP1_9FIRM</name>
<sequence>MAPGRIPGGSIDTPPRRWHNIQKAPQGAGGNTMETLQGLENKKWDFSKQEEAAVSWLLERGFEVMLEKQYTSKDVYTVAKDGVSDEFTFPSGQKNMNVRTFMERYGENFEKKKELIKLRAEAARAVPGFKK</sequence>
<evidence type="ECO:0000313" key="3">
    <source>
        <dbReference type="Proteomes" id="UP000260783"/>
    </source>
</evidence>
<feature type="region of interest" description="Disordered" evidence="1">
    <location>
        <begin position="1"/>
        <end position="34"/>
    </location>
</feature>